<dbReference type="InterPro" id="IPR003599">
    <property type="entry name" value="Ig_sub"/>
</dbReference>
<dbReference type="Proteomes" id="UP000001593">
    <property type="component" value="Unassembled WGS sequence"/>
</dbReference>
<keyword evidence="2 5" id="KW-0812">Transmembrane</keyword>
<feature type="chain" id="PRO_5002712189" description="Ig-like domain-containing protein" evidence="6">
    <location>
        <begin position="23"/>
        <end position="1063"/>
    </location>
</feature>
<evidence type="ECO:0000256" key="5">
    <source>
        <dbReference type="SAM" id="Phobius"/>
    </source>
</evidence>
<evidence type="ECO:0000256" key="2">
    <source>
        <dbReference type="ARBA" id="ARBA00022692"/>
    </source>
</evidence>
<dbReference type="eggNOG" id="KOG4475">
    <property type="taxonomic scope" value="Eukaryota"/>
</dbReference>
<dbReference type="HOGENOM" id="CLU_288909_0_0_1"/>
<evidence type="ECO:0000256" key="1">
    <source>
        <dbReference type="ARBA" id="ARBA00004479"/>
    </source>
</evidence>
<feature type="transmembrane region" description="Helical" evidence="5">
    <location>
        <begin position="845"/>
        <end position="869"/>
    </location>
</feature>
<evidence type="ECO:0000256" key="3">
    <source>
        <dbReference type="ARBA" id="ARBA00022989"/>
    </source>
</evidence>
<keyword evidence="9" id="KW-1185">Reference proteome</keyword>
<proteinExistence type="predicted"/>
<dbReference type="PhylomeDB" id="A7SN86"/>
<accession>A7SN86</accession>
<evidence type="ECO:0000256" key="4">
    <source>
        <dbReference type="ARBA" id="ARBA00023180"/>
    </source>
</evidence>
<comment type="subcellular location">
    <subcellularLocation>
        <location evidence="1">Membrane</location>
        <topology evidence="1">Single-pass type I membrane protein</topology>
    </subcellularLocation>
</comment>
<feature type="domain" description="Ig-like" evidence="7">
    <location>
        <begin position="261"/>
        <end position="339"/>
    </location>
</feature>
<dbReference type="SMART" id="SM00409">
    <property type="entry name" value="IG"/>
    <property type="match status" value="5"/>
</dbReference>
<dbReference type="SMART" id="SM00408">
    <property type="entry name" value="IGc2"/>
    <property type="match status" value="3"/>
</dbReference>
<dbReference type="GO" id="GO:0005886">
    <property type="term" value="C:plasma membrane"/>
    <property type="evidence" value="ECO:0000318"/>
    <property type="project" value="GO_Central"/>
</dbReference>
<dbReference type="EMBL" id="DS469717">
    <property type="protein sequence ID" value="EDO34849.1"/>
    <property type="molecule type" value="Genomic_DNA"/>
</dbReference>
<dbReference type="PANTHER" id="PTHR11973:SF24">
    <property type="entry name" value="FIBRONECTIN TYPE-III DOMAIN-CONTAINING PROTEIN"/>
    <property type="match status" value="1"/>
</dbReference>
<dbReference type="InterPro" id="IPR051116">
    <property type="entry name" value="Surface_Rcpt/Adhesion_Mol"/>
</dbReference>
<dbReference type="Pfam" id="PF13927">
    <property type="entry name" value="Ig_3"/>
    <property type="match status" value="3"/>
</dbReference>
<name>A7SN86_NEMVE</name>
<gene>
    <name evidence="8" type="ORF">NEMVEDRAFT_v1g246329</name>
</gene>
<keyword evidence="6" id="KW-0732">Signal</keyword>
<dbReference type="PANTHER" id="PTHR11973">
    <property type="entry name" value="CELL SURFACE GLYCOPROTEIN MUC18-RELATED"/>
    <property type="match status" value="1"/>
</dbReference>
<organism evidence="8 9">
    <name type="scientific">Nematostella vectensis</name>
    <name type="common">Starlet sea anemone</name>
    <dbReference type="NCBI Taxonomy" id="45351"/>
    <lineage>
        <taxon>Eukaryota</taxon>
        <taxon>Metazoa</taxon>
        <taxon>Cnidaria</taxon>
        <taxon>Anthozoa</taxon>
        <taxon>Hexacorallia</taxon>
        <taxon>Actiniaria</taxon>
        <taxon>Edwardsiidae</taxon>
        <taxon>Nematostella</taxon>
    </lineage>
</organism>
<evidence type="ECO:0000313" key="9">
    <source>
        <dbReference type="Proteomes" id="UP000001593"/>
    </source>
</evidence>
<dbReference type="PROSITE" id="PS50835">
    <property type="entry name" value="IG_LIKE"/>
    <property type="match status" value="3"/>
</dbReference>
<evidence type="ECO:0000313" key="8">
    <source>
        <dbReference type="EMBL" id="EDO34849.1"/>
    </source>
</evidence>
<protein>
    <recommendedName>
        <fullName evidence="7">Ig-like domain-containing protein</fullName>
    </recommendedName>
</protein>
<evidence type="ECO:0000259" key="7">
    <source>
        <dbReference type="PROSITE" id="PS50835"/>
    </source>
</evidence>
<dbReference type="Gene3D" id="2.60.40.10">
    <property type="entry name" value="Immunoglobulins"/>
    <property type="match status" value="4"/>
</dbReference>
<evidence type="ECO:0000256" key="6">
    <source>
        <dbReference type="SAM" id="SignalP"/>
    </source>
</evidence>
<dbReference type="InParanoid" id="A7SN86"/>
<keyword evidence="4" id="KW-0325">Glycoprotein</keyword>
<dbReference type="InterPro" id="IPR013783">
    <property type="entry name" value="Ig-like_fold"/>
</dbReference>
<dbReference type="InterPro" id="IPR007110">
    <property type="entry name" value="Ig-like_dom"/>
</dbReference>
<feature type="domain" description="Ig-like" evidence="7">
    <location>
        <begin position="406"/>
        <end position="483"/>
    </location>
</feature>
<keyword evidence="3 5" id="KW-1133">Transmembrane helix</keyword>
<dbReference type="SUPFAM" id="SSF48726">
    <property type="entry name" value="Immunoglobulin"/>
    <property type="match status" value="5"/>
</dbReference>
<dbReference type="InterPro" id="IPR036179">
    <property type="entry name" value="Ig-like_dom_sf"/>
</dbReference>
<sequence>MSRSRWQWSIAIIFSIDILAGAIRITSKPENITKVLQGTLNYNVSWHWDITPPSTISVRVADIHFKGIKIGALGDGSPPTPVVFTDFKSRYSLRTSTFNPITLTIKDVQPQDAGEYAMTLADDGGETTFEASKFTMDVLGAIRITSKPEDITKVLQGTLNYNVSWHWDITPPSTISVRVADIHFKGIKIGALGDGSPPTPVVFTDFKSRYSLRTSTFNPITLTIKDVQPQDAGEYAMTLADDGGETTFEASKFTMDVLVPPSVTHANITVNKTNTAVLMCSATGNPTPNVTWTRSGKEDVLGTGETLTFSDVNISDGGCYVCTATNNIGSGASGTVCLTGQSVGEPQLITFHLYMDNLLIKKNINGMFHNILLDSVGIHLLTCVPINDAGVGENRSVSMNVTEKLPTISITPLRATVNEGSVVVFTCLAIGFQSFKNFWKKDGVFKGDGSSLMLSSVGRDDSGNYTCNVTSTCGTTMKTASLDVIYKPENTTLVSNSTLGCVGDIVMLTCSADGKPSDVTHSLALDGEHLHASEAGIFLVTLERPGWNNLTCIPSNTAGKGEEADISIFASVPPLVAEFSSSEVTIMEGHPAKLMCNVTGSPVPNATWYKLGFEGWYHSGPMLVLSKKNDAGSYRCIATNEAVCKNTSTSDWINVTFKYIRFIKPLQLCPKKGTSSVNITMETDLDESPDVTCSTGRASIVSFPNSQQGRKNATYAIGVKHGENVTCWVDDYPQEKVIFYLGKVTKTVMSFKILNREIMIVDGRRNVSSADWRNINQLAIANCLLWCRSGSVVVDVMYTQMGDVLDPPAFFKQQLLEHATKYNFNIDPGSIQSLQSVKIGGQDSAIVGLAVVVAILVLVIIGLIAYVMWLKRAGKKSKRDRTLEHADNTGFSPEQIPMQGTSFNYQAQDKAMEYQVAQDAMRDNIPNYEDVTQGGNFTQHASEDTAPCGHHSVANEQCATVTQGDNITQYGAMGGFPSRDLDILANQQNNAIVGTTSKVATNNACHKGEASYENIRKRGLPPTVYQSLQTIKQQSENAQYASLNLGTRIATMPGDRDEGEWVH</sequence>
<keyword evidence="5" id="KW-0472">Membrane</keyword>
<feature type="domain" description="Ig-like" evidence="7">
    <location>
        <begin position="574"/>
        <end position="656"/>
    </location>
</feature>
<reference evidence="8 9" key="1">
    <citation type="journal article" date="2007" name="Science">
        <title>Sea anemone genome reveals ancestral eumetazoan gene repertoire and genomic organization.</title>
        <authorList>
            <person name="Putnam N.H."/>
            <person name="Srivastava M."/>
            <person name="Hellsten U."/>
            <person name="Dirks B."/>
            <person name="Chapman J."/>
            <person name="Salamov A."/>
            <person name="Terry A."/>
            <person name="Shapiro H."/>
            <person name="Lindquist E."/>
            <person name="Kapitonov V.V."/>
            <person name="Jurka J."/>
            <person name="Genikhovich G."/>
            <person name="Grigoriev I.V."/>
            <person name="Lucas S.M."/>
            <person name="Steele R.E."/>
            <person name="Finnerty J.R."/>
            <person name="Technau U."/>
            <person name="Martindale M.Q."/>
            <person name="Rokhsar D.S."/>
        </authorList>
    </citation>
    <scope>NUCLEOTIDE SEQUENCE [LARGE SCALE GENOMIC DNA]</scope>
    <source>
        <strain evidence="9">CH2 X CH6</strain>
    </source>
</reference>
<dbReference type="AlphaFoldDB" id="A7SN86"/>
<dbReference type="InterPro" id="IPR003598">
    <property type="entry name" value="Ig_sub2"/>
</dbReference>
<feature type="signal peptide" evidence="6">
    <location>
        <begin position="1"/>
        <end position="22"/>
    </location>
</feature>